<feature type="domain" description="Integrase catalytic" evidence="2">
    <location>
        <begin position="126"/>
        <end position="305"/>
    </location>
</feature>
<dbReference type="InterPro" id="IPR001584">
    <property type="entry name" value="Integrase_cat-core"/>
</dbReference>
<dbReference type="EMBL" id="AP012204">
    <property type="protein sequence ID" value="BAK37711.1"/>
    <property type="molecule type" value="Genomic_DNA"/>
</dbReference>
<feature type="region of interest" description="Disordered" evidence="1">
    <location>
        <begin position="392"/>
        <end position="424"/>
    </location>
</feature>
<dbReference type="InterPro" id="IPR036397">
    <property type="entry name" value="RNaseH_sf"/>
</dbReference>
<dbReference type="NCBIfam" id="NF033546">
    <property type="entry name" value="transpos_IS21"/>
    <property type="match status" value="1"/>
</dbReference>
<dbReference type="PROSITE" id="PS50994">
    <property type="entry name" value="INTEGRASE"/>
    <property type="match status" value="1"/>
</dbReference>
<dbReference type="GO" id="GO:0003676">
    <property type="term" value="F:nucleic acid binding"/>
    <property type="evidence" value="ECO:0007669"/>
    <property type="project" value="InterPro"/>
</dbReference>
<dbReference type="InterPro" id="IPR012337">
    <property type="entry name" value="RNaseH-like_sf"/>
</dbReference>
<dbReference type="EMBL" id="AP012204">
    <property type="protein sequence ID" value="BAK37067.1"/>
    <property type="molecule type" value="Genomic_DNA"/>
</dbReference>
<dbReference type="EMBL" id="AP012204">
    <property type="protein sequence ID" value="BAK34556.1"/>
    <property type="molecule type" value="Genomic_DNA"/>
</dbReference>
<reference evidence="5 6" key="1">
    <citation type="submission" date="2011-05" db="EMBL/GenBank/DDBJ databases">
        <title>Whole genome sequence of Microlunatus phosphovorus NM-1.</title>
        <authorList>
            <person name="Hosoyama A."/>
            <person name="Sasaki K."/>
            <person name="Harada T."/>
            <person name="Igarashi R."/>
            <person name="Kawakoshi A."/>
            <person name="Sasagawa M."/>
            <person name="Fukada J."/>
            <person name="Nakamura S."/>
            <person name="Katano Y."/>
            <person name="Hanada S."/>
            <person name="Kamagata Y."/>
            <person name="Nakamura N."/>
            <person name="Yamazaki S."/>
            <person name="Fujita N."/>
        </authorList>
    </citation>
    <scope>NUCLEOTIDE SEQUENCE [LARGE SCALE GENOMIC DNA]</scope>
    <source>
        <strain evidence="6">ATCC 700054 / DSM 10555 / JCM 9379 / NBRC 101784 / NCIMB 13414 / VKM Ac-1990 / NM-1</strain>
        <strain evidence="5">NM-1</strain>
    </source>
</reference>
<sequence length="552" mass="59643">MLMRPIATRGRDELKSAEEIMKILDAYDLTRSLRDAAELAGCSPNTVKRYVEARAAGGAVADGVVRPQLIDEFLPKLEELVERSRGKVRADVAHDKLVAMGYAGSERTTRRAVAEAKQAYRDGRLRVHRPWVPEPGMWLQYDYGQGPMVAGVATVLFCAWLAWSRFRVVLALRDKTLPSVFAALDQTFRLVGGVPTYVLTDNEKTVTTDHIAGIPVRNAQLVAWAAHYAVTVHTCVPADPASKGGSEASVRVSKADLVPTEANLLPEYASFAELRKACGVFQTGVNARPHRITRRPPVEMLAEERARLHPVAAVPYTVAFGTTRIVPANTPMVTFEGGQYSVPYRLAGPDGEPFGGTSLLGKTVWVRGYGVGGVDEQVVITYVDPARGPVEIARHDRTRPGSPRVDDSHFPPAPAGPLDRAPKAKNPAESAFLALGDGAVLWLREAAAAGTGKMRVKMAQAVDLSRLFDARDVDWALGHAAVHGRFAEADLASILDHHARHPRPDQPSAARRAGDQHSLAQGTLSWAQLGQPVTNSQVMTSSPVTSSQGVGR</sequence>
<gene>
    <name evidence="5" type="primary">istA</name>
    <name evidence="3" type="ordered locus">MLP_15420</name>
    <name evidence="4" type="ordered locus">MLP_40530</name>
    <name evidence="5" type="ordered locus">MLP_46970</name>
</gene>
<dbReference type="Proteomes" id="UP000007947">
    <property type="component" value="Chromosome"/>
</dbReference>
<organism evidence="5 6">
    <name type="scientific">Microlunatus phosphovorus (strain ATCC 700054 / DSM 10555 / JCM 9379 / NBRC 101784 / NCIMB 13414 / VKM Ac-1990 / NM-1)</name>
    <dbReference type="NCBI Taxonomy" id="1032480"/>
    <lineage>
        <taxon>Bacteria</taxon>
        <taxon>Bacillati</taxon>
        <taxon>Actinomycetota</taxon>
        <taxon>Actinomycetes</taxon>
        <taxon>Propionibacteriales</taxon>
        <taxon>Propionibacteriaceae</taxon>
        <taxon>Microlunatus</taxon>
    </lineage>
</organism>
<dbReference type="AlphaFoldDB" id="F5XEG3"/>
<proteinExistence type="predicted"/>
<evidence type="ECO:0000313" key="6">
    <source>
        <dbReference type="Proteomes" id="UP000007947"/>
    </source>
</evidence>
<evidence type="ECO:0000313" key="4">
    <source>
        <dbReference type="EMBL" id="BAK37067.1"/>
    </source>
</evidence>
<evidence type="ECO:0000259" key="2">
    <source>
        <dbReference type="PROSITE" id="PS50994"/>
    </source>
</evidence>
<feature type="compositionally biased region" description="Basic and acidic residues" evidence="1">
    <location>
        <begin position="392"/>
        <end position="409"/>
    </location>
</feature>
<dbReference type="STRING" id="1032480.MLP_15420"/>
<dbReference type="KEGG" id="mph:MLP_40530"/>
<dbReference type="GO" id="GO:0015074">
    <property type="term" value="P:DNA integration"/>
    <property type="evidence" value="ECO:0007669"/>
    <property type="project" value="InterPro"/>
</dbReference>
<protein>
    <submittedName>
        <fullName evidence="5">Transposase</fullName>
    </submittedName>
</protein>
<dbReference type="SUPFAM" id="SSF53098">
    <property type="entry name" value="Ribonuclease H-like"/>
    <property type="match status" value="1"/>
</dbReference>
<name>F5XEG3_MICPN</name>
<dbReference type="HOGENOM" id="CLU_040922_0_0_11"/>
<feature type="region of interest" description="Disordered" evidence="1">
    <location>
        <begin position="530"/>
        <end position="552"/>
    </location>
</feature>
<dbReference type="PANTHER" id="PTHR35004:SF8">
    <property type="entry name" value="TRANSPOSASE RV3428C-RELATED"/>
    <property type="match status" value="1"/>
</dbReference>
<evidence type="ECO:0000256" key="1">
    <source>
        <dbReference type="SAM" id="MobiDB-lite"/>
    </source>
</evidence>
<dbReference type="Gene3D" id="3.30.420.10">
    <property type="entry name" value="Ribonuclease H-like superfamily/Ribonuclease H"/>
    <property type="match status" value="1"/>
</dbReference>
<evidence type="ECO:0000313" key="3">
    <source>
        <dbReference type="EMBL" id="BAK34556.1"/>
    </source>
</evidence>
<evidence type="ECO:0000313" key="5">
    <source>
        <dbReference type="EMBL" id="BAK37711.1"/>
    </source>
</evidence>
<accession>F5XEG3</accession>
<keyword evidence="6" id="KW-1185">Reference proteome</keyword>
<dbReference type="KEGG" id="mph:MLP_46970"/>
<dbReference type="eggNOG" id="COG4584">
    <property type="taxonomic scope" value="Bacteria"/>
</dbReference>
<dbReference type="KEGG" id="mph:MLP_15420"/>
<dbReference type="PANTHER" id="PTHR35004">
    <property type="entry name" value="TRANSPOSASE RV3428C-RELATED"/>
    <property type="match status" value="1"/>
</dbReference>